<protein>
    <submittedName>
        <fullName evidence="2">Uncharacterized protein</fullName>
    </submittedName>
</protein>
<evidence type="ECO:0000313" key="3">
    <source>
        <dbReference type="Proteomes" id="UP000178092"/>
    </source>
</evidence>
<keyword evidence="1" id="KW-0812">Transmembrane</keyword>
<dbReference type="Proteomes" id="UP000178092">
    <property type="component" value="Unassembled WGS sequence"/>
</dbReference>
<accession>A0A1G2R273</accession>
<keyword evidence="1" id="KW-1133">Transmembrane helix</keyword>
<sequence>MHSILSNAKDVFNFPQCNSFDAYVRVRDNREKISYPISARKSSERMCNISWKIILVCVATAPIFFMRTDFWSVVFLEGVIRMRRNLHESYRLNFSILNLKFL</sequence>
<evidence type="ECO:0000256" key="1">
    <source>
        <dbReference type="SAM" id="Phobius"/>
    </source>
</evidence>
<reference evidence="2 3" key="1">
    <citation type="journal article" date="2016" name="Nat. Commun.">
        <title>Thousands of microbial genomes shed light on interconnected biogeochemical processes in an aquifer system.</title>
        <authorList>
            <person name="Anantharaman K."/>
            <person name="Brown C.T."/>
            <person name="Hug L.A."/>
            <person name="Sharon I."/>
            <person name="Castelle C.J."/>
            <person name="Probst A.J."/>
            <person name="Thomas B.C."/>
            <person name="Singh A."/>
            <person name="Wilkins M.J."/>
            <person name="Karaoz U."/>
            <person name="Brodie E.L."/>
            <person name="Williams K.H."/>
            <person name="Hubbard S.S."/>
            <person name="Banfield J.F."/>
        </authorList>
    </citation>
    <scope>NUCLEOTIDE SEQUENCE [LARGE SCALE GENOMIC DNA]</scope>
</reference>
<dbReference type="EMBL" id="MHTV01000020">
    <property type="protein sequence ID" value="OHA66883.1"/>
    <property type="molecule type" value="Genomic_DNA"/>
</dbReference>
<organism evidence="2 3">
    <name type="scientific">Candidatus Wildermuthbacteria bacterium RIFCSPHIGHO2_02_FULL_45_25</name>
    <dbReference type="NCBI Taxonomy" id="1802450"/>
    <lineage>
        <taxon>Bacteria</taxon>
        <taxon>Candidatus Wildermuthiibacteriota</taxon>
    </lineage>
</organism>
<feature type="transmembrane region" description="Helical" evidence="1">
    <location>
        <begin position="49"/>
        <end position="66"/>
    </location>
</feature>
<dbReference type="AlphaFoldDB" id="A0A1G2R273"/>
<keyword evidence="1" id="KW-0472">Membrane</keyword>
<comment type="caution">
    <text evidence="2">The sequence shown here is derived from an EMBL/GenBank/DDBJ whole genome shotgun (WGS) entry which is preliminary data.</text>
</comment>
<gene>
    <name evidence="2" type="ORF">A3C04_02475</name>
</gene>
<name>A0A1G2R273_9BACT</name>
<evidence type="ECO:0000313" key="2">
    <source>
        <dbReference type="EMBL" id="OHA66883.1"/>
    </source>
</evidence>
<proteinExistence type="predicted"/>